<feature type="compositionally biased region" description="Low complexity" evidence="6">
    <location>
        <begin position="656"/>
        <end position="667"/>
    </location>
</feature>
<dbReference type="GeneID" id="89970892"/>
<keyword evidence="2" id="KW-0805">Transcription regulation</keyword>
<dbReference type="InterPro" id="IPR050987">
    <property type="entry name" value="AtrR-like"/>
</dbReference>
<feature type="region of interest" description="Disordered" evidence="6">
    <location>
        <begin position="634"/>
        <end position="671"/>
    </location>
</feature>
<proteinExistence type="predicted"/>
<keyword evidence="3" id="KW-0238">DNA-binding</keyword>
<evidence type="ECO:0000256" key="3">
    <source>
        <dbReference type="ARBA" id="ARBA00023125"/>
    </source>
</evidence>
<feature type="domain" description="Zn(2)-C6 fungal-type" evidence="7">
    <location>
        <begin position="20"/>
        <end position="49"/>
    </location>
</feature>
<evidence type="ECO:0000259" key="7">
    <source>
        <dbReference type="PROSITE" id="PS50048"/>
    </source>
</evidence>
<dbReference type="CDD" id="cd00067">
    <property type="entry name" value="GAL4"/>
    <property type="match status" value="1"/>
</dbReference>
<sequence length="697" mass="76834">MPPRMSEQTEKQKSDRVAIACLTCRFRKVRCSGGNPCKLCSKLATECEYPPKQRRKPTKKIRDVHYVADETAISSAQEEREASVPEGHSILHSRKQPRGPQDSDTRPAGAARTISVARSASPTRNLTESVNQTLTTTWPATAQIRRDDASVWLSPCINAGIAWVCEKTGEQSFAKVAERFTRIAEELFPTRPCTFPTPTSAEPTEATAWEYVNAFFENCWEARLGFVHRPDFEAQLQAHFYGASSSSTDCAALALRNVIFAAGYRSILAKRPEISFTAAQKIVWQGYFQNALSVLTGLLLPPSRLMAVQALALMACYVEGLGSLGIQRVLCHNAVHAAITQGLHLDSTQPIDNSPNERLKRAWLWWSIYAFEKHHSITNGRPSMIDDYIISVPVPREVPPGSVVDVEATEIAIRLAKTCSRLLREILSTKAWGIPARELQKAVMDTDKQLKALLDSLPLDLRVGTLAKLSEATYPTARRIYAFYLHFSIHGSLLAIHAQFSYPWLSARLAGHLPDTTLDAQSALSSAIAAEAARNILLAIRTVTSNVATPTWLAFNYPVYAHLGLFIHVLRYPNLPTASADLGVLDICAGHFGHIDFMTSSELSVSLPRESVHLAAKVVKAFQLGQDQLASLNHDHEDQSADLQTRPEGTHGSKHSQSLTATSSTSQGHLPQISSVGWNALRSYDTMGINDHTHDDF</sequence>
<dbReference type="GO" id="GO:0000981">
    <property type="term" value="F:DNA-binding transcription factor activity, RNA polymerase II-specific"/>
    <property type="evidence" value="ECO:0007669"/>
    <property type="project" value="InterPro"/>
</dbReference>
<dbReference type="InterPro" id="IPR001138">
    <property type="entry name" value="Zn2Cys6_DnaBD"/>
</dbReference>
<dbReference type="InterPro" id="IPR036864">
    <property type="entry name" value="Zn2-C6_fun-type_DNA-bd_sf"/>
</dbReference>
<keyword evidence="5" id="KW-0539">Nucleus</keyword>
<dbReference type="Pfam" id="PF04082">
    <property type="entry name" value="Fungal_trans"/>
    <property type="match status" value="1"/>
</dbReference>
<evidence type="ECO:0000256" key="6">
    <source>
        <dbReference type="SAM" id="MobiDB-lite"/>
    </source>
</evidence>
<dbReference type="RefSeq" id="XP_064705904.1">
    <property type="nucleotide sequence ID" value="XM_064846294.1"/>
</dbReference>
<dbReference type="SMART" id="SM00066">
    <property type="entry name" value="GAL4"/>
    <property type="match status" value="1"/>
</dbReference>
<accession>A0AAV9NAU3</accession>
<evidence type="ECO:0000313" key="8">
    <source>
        <dbReference type="EMBL" id="KAK5051890.1"/>
    </source>
</evidence>
<dbReference type="Gene3D" id="4.10.240.10">
    <property type="entry name" value="Zn(2)-C6 fungal-type DNA-binding domain"/>
    <property type="match status" value="1"/>
</dbReference>
<dbReference type="AlphaFoldDB" id="A0AAV9NAU3"/>
<dbReference type="SUPFAM" id="SSF57701">
    <property type="entry name" value="Zn2/Cys6 DNA-binding domain"/>
    <property type="match status" value="1"/>
</dbReference>
<dbReference type="InterPro" id="IPR007219">
    <property type="entry name" value="XnlR_reg_dom"/>
</dbReference>
<reference evidence="8 9" key="1">
    <citation type="submission" date="2023-08" db="EMBL/GenBank/DDBJ databases">
        <title>Black Yeasts Isolated from many extreme environments.</title>
        <authorList>
            <person name="Coleine C."/>
            <person name="Stajich J.E."/>
            <person name="Selbmann L."/>
        </authorList>
    </citation>
    <scope>NUCLEOTIDE SEQUENCE [LARGE SCALE GENOMIC DNA]</scope>
    <source>
        <strain evidence="8 9">CCFEE 5792</strain>
    </source>
</reference>
<evidence type="ECO:0000256" key="1">
    <source>
        <dbReference type="ARBA" id="ARBA00022723"/>
    </source>
</evidence>
<keyword evidence="4" id="KW-0804">Transcription</keyword>
<dbReference type="EMBL" id="JAVRRD010000014">
    <property type="protein sequence ID" value="KAK5051890.1"/>
    <property type="molecule type" value="Genomic_DNA"/>
</dbReference>
<dbReference type="GO" id="GO:0008270">
    <property type="term" value="F:zinc ion binding"/>
    <property type="evidence" value="ECO:0007669"/>
    <property type="project" value="InterPro"/>
</dbReference>
<feature type="compositionally biased region" description="Polar residues" evidence="6">
    <location>
        <begin position="116"/>
        <end position="126"/>
    </location>
</feature>
<dbReference type="PROSITE" id="PS00463">
    <property type="entry name" value="ZN2_CY6_FUNGAL_1"/>
    <property type="match status" value="1"/>
</dbReference>
<evidence type="ECO:0000256" key="5">
    <source>
        <dbReference type="ARBA" id="ARBA00023242"/>
    </source>
</evidence>
<evidence type="ECO:0000256" key="4">
    <source>
        <dbReference type="ARBA" id="ARBA00023163"/>
    </source>
</evidence>
<name>A0AAV9NAU3_9EURO</name>
<protein>
    <recommendedName>
        <fullName evidence="7">Zn(2)-C6 fungal-type domain-containing protein</fullName>
    </recommendedName>
</protein>
<dbReference type="GO" id="GO:0006351">
    <property type="term" value="P:DNA-templated transcription"/>
    <property type="evidence" value="ECO:0007669"/>
    <property type="project" value="InterPro"/>
</dbReference>
<gene>
    <name evidence="8" type="ORF">LTR84_002693</name>
</gene>
<dbReference type="Pfam" id="PF00172">
    <property type="entry name" value="Zn_clus"/>
    <property type="match status" value="1"/>
</dbReference>
<organism evidence="8 9">
    <name type="scientific">Exophiala bonariae</name>
    <dbReference type="NCBI Taxonomy" id="1690606"/>
    <lineage>
        <taxon>Eukaryota</taxon>
        <taxon>Fungi</taxon>
        <taxon>Dikarya</taxon>
        <taxon>Ascomycota</taxon>
        <taxon>Pezizomycotina</taxon>
        <taxon>Eurotiomycetes</taxon>
        <taxon>Chaetothyriomycetidae</taxon>
        <taxon>Chaetothyriales</taxon>
        <taxon>Herpotrichiellaceae</taxon>
        <taxon>Exophiala</taxon>
    </lineage>
</organism>
<keyword evidence="9" id="KW-1185">Reference proteome</keyword>
<dbReference type="CDD" id="cd12148">
    <property type="entry name" value="fungal_TF_MHR"/>
    <property type="match status" value="1"/>
</dbReference>
<feature type="region of interest" description="Disordered" evidence="6">
    <location>
        <begin position="72"/>
        <end position="126"/>
    </location>
</feature>
<evidence type="ECO:0000256" key="2">
    <source>
        <dbReference type="ARBA" id="ARBA00023015"/>
    </source>
</evidence>
<dbReference type="SMART" id="SM00906">
    <property type="entry name" value="Fungal_trans"/>
    <property type="match status" value="1"/>
</dbReference>
<dbReference type="GO" id="GO:0003677">
    <property type="term" value="F:DNA binding"/>
    <property type="evidence" value="ECO:0007669"/>
    <property type="project" value="UniProtKB-KW"/>
</dbReference>
<dbReference type="PROSITE" id="PS50048">
    <property type="entry name" value="ZN2_CY6_FUNGAL_2"/>
    <property type="match status" value="1"/>
</dbReference>
<dbReference type="PANTHER" id="PTHR46910:SF25">
    <property type="entry name" value="ABC-TRANSPORTER-REGULATING TRANSCRIPTION FACTOR"/>
    <property type="match status" value="1"/>
</dbReference>
<dbReference type="PANTHER" id="PTHR46910">
    <property type="entry name" value="TRANSCRIPTION FACTOR PDR1"/>
    <property type="match status" value="1"/>
</dbReference>
<dbReference type="Proteomes" id="UP001358417">
    <property type="component" value="Unassembled WGS sequence"/>
</dbReference>
<comment type="caution">
    <text evidence="8">The sequence shown here is derived from an EMBL/GenBank/DDBJ whole genome shotgun (WGS) entry which is preliminary data.</text>
</comment>
<evidence type="ECO:0000313" key="9">
    <source>
        <dbReference type="Proteomes" id="UP001358417"/>
    </source>
</evidence>
<keyword evidence="1" id="KW-0479">Metal-binding</keyword>